<gene>
    <name evidence="2" type="ORF">Ahu01nite_053760</name>
</gene>
<feature type="region of interest" description="Disordered" evidence="1">
    <location>
        <begin position="38"/>
        <end position="59"/>
    </location>
</feature>
<evidence type="ECO:0000256" key="1">
    <source>
        <dbReference type="SAM" id="MobiDB-lite"/>
    </source>
</evidence>
<keyword evidence="3" id="KW-1185">Reference proteome</keyword>
<reference evidence="2 3" key="1">
    <citation type="submission" date="2021-01" db="EMBL/GenBank/DDBJ databases">
        <title>Whole genome shotgun sequence of Actinoplanes humidus NBRC 14915.</title>
        <authorList>
            <person name="Komaki H."/>
            <person name="Tamura T."/>
        </authorList>
    </citation>
    <scope>NUCLEOTIDE SEQUENCE [LARGE SCALE GENOMIC DNA]</scope>
    <source>
        <strain evidence="2 3">NBRC 14915</strain>
    </source>
</reference>
<name>A0ABQ3ZUM5_9ACTN</name>
<accession>A0ABQ3ZUM5</accession>
<organism evidence="2 3">
    <name type="scientific">Winogradskya humida</name>
    <dbReference type="NCBI Taxonomy" id="113566"/>
    <lineage>
        <taxon>Bacteria</taxon>
        <taxon>Bacillati</taxon>
        <taxon>Actinomycetota</taxon>
        <taxon>Actinomycetes</taxon>
        <taxon>Micromonosporales</taxon>
        <taxon>Micromonosporaceae</taxon>
        <taxon>Winogradskya</taxon>
    </lineage>
</organism>
<protein>
    <submittedName>
        <fullName evidence="2">Uncharacterized protein</fullName>
    </submittedName>
</protein>
<evidence type="ECO:0000313" key="2">
    <source>
        <dbReference type="EMBL" id="GIE22274.1"/>
    </source>
</evidence>
<comment type="caution">
    <text evidence="2">The sequence shown here is derived from an EMBL/GenBank/DDBJ whole genome shotgun (WGS) entry which is preliminary data.</text>
</comment>
<proteinExistence type="predicted"/>
<evidence type="ECO:0000313" key="3">
    <source>
        <dbReference type="Proteomes" id="UP000603200"/>
    </source>
</evidence>
<dbReference type="EMBL" id="BOMN01000070">
    <property type="protein sequence ID" value="GIE22274.1"/>
    <property type="molecule type" value="Genomic_DNA"/>
</dbReference>
<sequence length="74" mass="7725">MAPYPIRATVIPPVIVYVPPRLFAAMWGSSFASVVTPLSGDQDESGSTPPFMGVSGPATTGYGDRRAVIARKAS</sequence>
<dbReference type="Proteomes" id="UP000603200">
    <property type="component" value="Unassembled WGS sequence"/>
</dbReference>